<evidence type="ECO:0000313" key="3">
    <source>
        <dbReference type="Proteomes" id="UP001328107"/>
    </source>
</evidence>
<organism evidence="2 3">
    <name type="scientific">Pristionchus mayeri</name>
    <dbReference type="NCBI Taxonomy" id="1317129"/>
    <lineage>
        <taxon>Eukaryota</taxon>
        <taxon>Metazoa</taxon>
        <taxon>Ecdysozoa</taxon>
        <taxon>Nematoda</taxon>
        <taxon>Chromadorea</taxon>
        <taxon>Rhabditida</taxon>
        <taxon>Rhabditina</taxon>
        <taxon>Diplogasteromorpha</taxon>
        <taxon>Diplogasteroidea</taxon>
        <taxon>Neodiplogasteridae</taxon>
        <taxon>Pristionchus</taxon>
    </lineage>
</organism>
<gene>
    <name evidence="2" type="ORF">PMAYCL1PPCAC_03736</name>
</gene>
<evidence type="ECO:0000256" key="1">
    <source>
        <dbReference type="SAM" id="MobiDB-lite"/>
    </source>
</evidence>
<feature type="region of interest" description="Disordered" evidence="1">
    <location>
        <begin position="260"/>
        <end position="293"/>
    </location>
</feature>
<protein>
    <submittedName>
        <fullName evidence="2">Uncharacterized protein</fullName>
    </submittedName>
</protein>
<proteinExistence type="predicted"/>
<name>A0AAN4Z3Z0_9BILA</name>
<dbReference type="AlphaFoldDB" id="A0AAN4Z3Z0"/>
<dbReference type="Proteomes" id="UP001328107">
    <property type="component" value="Unassembled WGS sequence"/>
</dbReference>
<comment type="caution">
    <text evidence="2">The sequence shown here is derived from an EMBL/GenBank/DDBJ whole genome shotgun (WGS) entry which is preliminary data.</text>
</comment>
<accession>A0AAN4Z3Z0</accession>
<dbReference type="EMBL" id="BTRK01000001">
    <property type="protein sequence ID" value="GMR33541.1"/>
    <property type="molecule type" value="Genomic_DNA"/>
</dbReference>
<keyword evidence="3" id="KW-1185">Reference proteome</keyword>
<sequence>MPLFEGSSGSSAESSSSQECEDIHFIKPPLGPLSAFDLFEDQLVFFEEKYNRLLVVNQITQESTTYTVPADYQFGKFYWAAVHFVDRRTLLCLLKHHSSRLFSLVTLRLNEKDKNCTFLDESLTDISIDGYQIWSQRAQLPHTFHYSFSSKKMRKKSAKEKRKLTKSVSDRTLFRNQMAQAIEAESTSVETKSLQPIVSHRRTTSTESASTTLDVPRLHHNSEDEPAATEVVMLEATVTDGRILHRVLSVGKKAVRVRLSGSGKRRALGDSVRIKQSTRLSAPPSPTFSRDYPTATTPPILIAGQAVFINKHSPSEALIIPVKEGITSSLLGALAERIRKPSASRRISPTLYRLWGNPPPSAEGAVWSDFHVEEGKGACVAVQDENSSEVSMWMLEVVSENPLRMEWKRENSLPTSVMCERVSEMRLSMSPDNKACLRGNRFSSETSDEVSPFCMTFDRIKLAV</sequence>
<evidence type="ECO:0000313" key="2">
    <source>
        <dbReference type="EMBL" id="GMR33541.1"/>
    </source>
</evidence>
<reference evidence="3" key="1">
    <citation type="submission" date="2022-10" db="EMBL/GenBank/DDBJ databases">
        <title>Genome assembly of Pristionchus species.</title>
        <authorList>
            <person name="Yoshida K."/>
            <person name="Sommer R.J."/>
        </authorList>
    </citation>
    <scope>NUCLEOTIDE SEQUENCE [LARGE SCALE GENOMIC DNA]</scope>
    <source>
        <strain evidence="3">RS5460</strain>
    </source>
</reference>